<dbReference type="SUPFAM" id="SSF49899">
    <property type="entry name" value="Concanavalin A-like lectins/glucanases"/>
    <property type="match status" value="1"/>
</dbReference>
<dbReference type="EMBL" id="FOFZ01000005">
    <property type="protein sequence ID" value="SEQ94713.1"/>
    <property type="molecule type" value="Genomic_DNA"/>
</dbReference>
<dbReference type="PANTHER" id="PTHR10963:SF55">
    <property type="entry name" value="GLYCOSIDE HYDROLASE FAMILY 16 PROTEIN"/>
    <property type="match status" value="1"/>
</dbReference>
<dbReference type="PROSITE" id="PS51762">
    <property type="entry name" value="GH16_2"/>
    <property type="match status" value="1"/>
</dbReference>
<sequence>MKKIIINTISIFILLLMVNCSKDDFSFGSLLAPTNLKVEVELVGKTADLPNGDGSGKVKFTATANDAISYKFVFPDGTTTNVPSGIFEKTFTKVGVQSYTVIVIASGKGGVLTNSTVEVTVVSNFEDEEAIQFLTGGTTKKWYVSASELGHLGVGQNDGDATKNYFANYYQAKVFEKALPLGAPTSCFYDNVLTFSLDGDVMKFKLDNGGSTFFNAAFLSVGGGSGSGDACLSYDTGGLKTVVLSPSESVVMGNPNRLTQTRGTTMNFSDGGFMGYYVGQSSYEILSITDNRMFVRFVQGNNPGLAWYMIFTTTKPVQTVAVDYTTLKFSDEFDTDGAPDPTKWSYDLGAGGWGNDEKQNYTSSATNVIVQGGSLKITAKKEGTGYTSSRLKSQDKYEFKYGKIEVRAKLPTGGGTWPAIWMLGADIDTNAWPACGEIDIMEHKGNEPYVVYGTFHYPGRSGADADGNKVPISNAATEFHVYKAIWSPTSIKILVDDTVVHSIVNNNTIPFNKDFFLLFNVAMGGSFGGVIDPAFTQSSLEIDYVRVYQ</sequence>
<evidence type="ECO:0000313" key="4">
    <source>
        <dbReference type="Proteomes" id="UP000183658"/>
    </source>
</evidence>
<evidence type="ECO:0000259" key="2">
    <source>
        <dbReference type="PROSITE" id="PS51762"/>
    </source>
</evidence>
<dbReference type="OrthoDB" id="9809583at2"/>
<evidence type="ECO:0000256" key="1">
    <source>
        <dbReference type="ARBA" id="ARBA00006865"/>
    </source>
</evidence>
<dbReference type="GO" id="GO:0004553">
    <property type="term" value="F:hydrolase activity, hydrolyzing O-glycosyl compounds"/>
    <property type="evidence" value="ECO:0007669"/>
    <property type="project" value="InterPro"/>
</dbReference>
<dbReference type="Gene3D" id="2.60.40.10">
    <property type="entry name" value="Immunoglobulins"/>
    <property type="match status" value="1"/>
</dbReference>
<dbReference type="InterPro" id="IPR013320">
    <property type="entry name" value="ConA-like_dom_sf"/>
</dbReference>
<dbReference type="InterPro" id="IPR013783">
    <property type="entry name" value="Ig-like_fold"/>
</dbReference>
<accession>A0A1H9K717</accession>
<organism evidence="3 4">
    <name type="scientific">Flavobacterium frigoris</name>
    <dbReference type="NCBI Taxonomy" id="229204"/>
    <lineage>
        <taxon>Bacteria</taxon>
        <taxon>Pseudomonadati</taxon>
        <taxon>Bacteroidota</taxon>
        <taxon>Flavobacteriia</taxon>
        <taxon>Flavobacteriales</taxon>
        <taxon>Flavobacteriaceae</taxon>
        <taxon>Flavobacterium</taxon>
    </lineage>
</organism>
<dbReference type="CDD" id="cd00146">
    <property type="entry name" value="PKD"/>
    <property type="match status" value="1"/>
</dbReference>
<keyword evidence="3" id="KW-0378">Hydrolase</keyword>
<protein>
    <submittedName>
        <fullName evidence="3">Glycosyl hydrolases family 16</fullName>
    </submittedName>
</protein>
<name>A0A1H9K717_FLAFI</name>
<comment type="similarity">
    <text evidence="1">Belongs to the glycosyl hydrolase 16 family.</text>
</comment>
<feature type="domain" description="GH16" evidence="2">
    <location>
        <begin position="305"/>
        <end position="549"/>
    </location>
</feature>
<dbReference type="Gene3D" id="2.60.120.200">
    <property type="match status" value="1"/>
</dbReference>
<dbReference type="AlphaFoldDB" id="A0A1H9K717"/>
<dbReference type="PANTHER" id="PTHR10963">
    <property type="entry name" value="GLYCOSYL HYDROLASE-RELATED"/>
    <property type="match status" value="1"/>
</dbReference>
<gene>
    <name evidence="3" type="ORF">SAMN05444355_105180</name>
</gene>
<keyword evidence="4" id="KW-1185">Reference proteome</keyword>
<dbReference type="RefSeq" id="WP_074723188.1">
    <property type="nucleotide sequence ID" value="NZ_CBCRVS010000004.1"/>
</dbReference>
<reference evidence="4" key="1">
    <citation type="submission" date="2016-10" db="EMBL/GenBank/DDBJ databases">
        <authorList>
            <person name="Varghese N."/>
            <person name="Submissions S."/>
        </authorList>
    </citation>
    <scope>NUCLEOTIDE SEQUENCE [LARGE SCALE GENOMIC DNA]</scope>
    <source>
        <strain evidence="4">DSM 15719</strain>
    </source>
</reference>
<dbReference type="Pfam" id="PF00722">
    <property type="entry name" value="Glyco_hydro_16"/>
    <property type="match status" value="1"/>
</dbReference>
<dbReference type="Proteomes" id="UP000183658">
    <property type="component" value="Unassembled WGS sequence"/>
</dbReference>
<dbReference type="InterPro" id="IPR000757">
    <property type="entry name" value="Beta-glucanase-like"/>
</dbReference>
<evidence type="ECO:0000313" key="3">
    <source>
        <dbReference type="EMBL" id="SEQ94713.1"/>
    </source>
</evidence>
<dbReference type="InterPro" id="IPR050546">
    <property type="entry name" value="Glycosyl_Hydrlase_16"/>
</dbReference>
<dbReference type="CDD" id="cd08023">
    <property type="entry name" value="GH16_laminarinase_like"/>
    <property type="match status" value="1"/>
</dbReference>
<dbReference type="GO" id="GO:0005975">
    <property type="term" value="P:carbohydrate metabolic process"/>
    <property type="evidence" value="ECO:0007669"/>
    <property type="project" value="InterPro"/>
</dbReference>
<proteinExistence type="inferred from homology"/>